<evidence type="ECO:0000313" key="11">
    <source>
        <dbReference type="Proteomes" id="UP001596422"/>
    </source>
</evidence>
<evidence type="ECO:0000256" key="7">
    <source>
        <dbReference type="PROSITE-ProRule" id="PRU00169"/>
    </source>
</evidence>
<dbReference type="CDD" id="cd16432">
    <property type="entry name" value="CheB_Rec"/>
    <property type="match status" value="1"/>
</dbReference>
<gene>
    <name evidence="5" type="primary">cheB</name>
    <name evidence="10" type="ORF">ACFQDL_06725</name>
</gene>
<dbReference type="CDD" id="cd17541">
    <property type="entry name" value="REC_CheB-like"/>
    <property type="match status" value="1"/>
</dbReference>
<evidence type="ECO:0000256" key="4">
    <source>
        <dbReference type="ARBA" id="ARBA00048267"/>
    </source>
</evidence>
<evidence type="ECO:0000256" key="2">
    <source>
        <dbReference type="ARBA" id="ARBA00022500"/>
    </source>
</evidence>
<sequence length="370" mass="39652">MDPIKVLIVDDSVVVRQVLTELMASDPGLEVVGTAVDPFDAREKIKQLQPDVLTLDIEMPRMDGLTFLRNLMRLRPLPVVMLSSLTTEKAEVTLQALELGAVDFMAKPRVGSDEQALERFRDGLLARVRAAAAAAPKLRTGLRATRVVTEGESAGPARQPDPRALIAIGASTGGTQALKQLLEALPDWMPPIVVTQHIPGSFSGRFARRLDENGPLRVQEAADQQPLQPGHVYIAPGDRHLRVVAAGDGYRCRLDSGPAVNRHRPSVEVMFDSLLVLEPGCCTAVMLTGMGRDGAAAMRRLRDAGARTLVQDEATSMVWGMPGAAVELGAAQQILPLPRIAGALVRSASEVLQQNAVAVNLQSDGVLADE</sequence>
<feature type="domain" description="CheB-type methylesterase" evidence="9">
    <location>
        <begin position="160"/>
        <end position="351"/>
    </location>
</feature>
<protein>
    <recommendedName>
        <fullName evidence="5">Protein-glutamate methylesterase/protein-glutamine glutaminase</fullName>
        <ecNumber evidence="5">3.1.1.61</ecNumber>
        <ecNumber evidence="5">3.5.1.44</ecNumber>
    </recommendedName>
</protein>
<dbReference type="SUPFAM" id="SSF52172">
    <property type="entry name" value="CheY-like"/>
    <property type="match status" value="1"/>
</dbReference>
<dbReference type="EC" id="3.5.1.44" evidence="5"/>
<dbReference type="InterPro" id="IPR000673">
    <property type="entry name" value="Sig_transdc_resp-reg_Me-estase"/>
</dbReference>
<dbReference type="HAMAP" id="MF_00099">
    <property type="entry name" value="CheB_chemtxs"/>
    <property type="match status" value="1"/>
</dbReference>
<dbReference type="InterPro" id="IPR035909">
    <property type="entry name" value="CheB_C"/>
</dbReference>
<dbReference type="Pfam" id="PF01339">
    <property type="entry name" value="CheB_methylest"/>
    <property type="match status" value="1"/>
</dbReference>
<dbReference type="PROSITE" id="PS50110">
    <property type="entry name" value="RESPONSE_REGULATORY"/>
    <property type="match status" value="1"/>
</dbReference>
<dbReference type="EC" id="3.1.1.61" evidence="5"/>
<dbReference type="InterPro" id="IPR011006">
    <property type="entry name" value="CheY-like_superfamily"/>
</dbReference>
<organism evidence="10 11">
    <name type="scientific">Marinobacterium aestuariivivens</name>
    <dbReference type="NCBI Taxonomy" id="1698799"/>
    <lineage>
        <taxon>Bacteria</taxon>
        <taxon>Pseudomonadati</taxon>
        <taxon>Pseudomonadota</taxon>
        <taxon>Gammaproteobacteria</taxon>
        <taxon>Oceanospirillales</taxon>
        <taxon>Oceanospirillaceae</taxon>
        <taxon>Marinobacterium</taxon>
    </lineage>
</organism>
<dbReference type="NCBIfam" id="NF001965">
    <property type="entry name" value="PRK00742.1"/>
    <property type="match status" value="1"/>
</dbReference>
<feature type="active site" evidence="5 6">
    <location>
        <position position="293"/>
    </location>
</feature>
<comment type="catalytic activity">
    <reaction evidence="4 5">
        <text>[protein]-L-glutamate 5-O-methyl ester + H2O = L-glutamyl-[protein] + methanol + H(+)</text>
        <dbReference type="Rhea" id="RHEA:23236"/>
        <dbReference type="Rhea" id="RHEA-COMP:10208"/>
        <dbReference type="Rhea" id="RHEA-COMP:10311"/>
        <dbReference type="ChEBI" id="CHEBI:15377"/>
        <dbReference type="ChEBI" id="CHEBI:15378"/>
        <dbReference type="ChEBI" id="CHEBI:17790"/>
        <dbReference type="ChEBI" id="CHEBI:29973"/>
        <dbReference type="ChEBI" id="CHEBI:82795"/>
        <dbReference type="EC" id="3.1.1.61"/>
    </reaction>
</comment>
<keyword evidence="2 5" id="KW-0145">Chemotaxis</keyword>
<evidence type="ECO:0000256" key="6">
    <source>
        <dbReference type="PROSITE-ProRule" id="PRU00050"/>
    </source>
</evidence>
<keyword evidence="11" id="KW-1185">Reference proteome</keyword>
<comment type="subcellular location">
    <subcellularLocation>
        <location evidence="5">Cytoplasm</location>
    </subcellularLocation>
</comment>
<evidence type="ECO:0000256" key="5">
    <source>
        <dbReference type="HAMAP-Rule" id="MF_00099"/>
    </source>
</evidence>
<comment type="function">
    <text evidence="5">Involved in chemotaxis. Part of a chemotaxis signal transduction system that modulates chemotaxis in response to various stimuli. Catalyzes the demethylation of specific methylglutamate residues introduced into the chemoreceptors (methyl-accepting chemotaxis proteins or MCP) by CheR. Also mediates the irreversible deamidation of specific glutamine residues to glutamic acid.</text>
</comment>
<reference evidence="11" key="1">
    <citation type="journal article" date="2019" name="Int. J. Syst. Evol. Microbiol.">
        <title>The Global Catalogue of Microorganisms (GCM) 10K type strain sequencing project: providing services to taxonomists for standard genome sequencing and annotation.</title>
        <authorList>
            <consortium name="The Broad Institute Genomics Platform"/>
            <consortium name="The Broad Institute Genome Sequencing Center for Infectious Disease"/>
            <person name="Wu L."/>
            <person name="Ma J."/>
        </authorList>
    </citation>
    <scope>NUCLEOTIDE SEQUENCE [LARGE SCALE GENOMIC DNA]</scope>
    <source>
        <strain evidence="11">NBRC 111756</strain>
    </source>
</reference>
<dbReference type="PIRSF" id="PIRSF000876">
    <property type="entry name" value="RR_chemtxs_CheB"/>
    <property type="match status" value="1"/>
</dbReference>
<feature type="domain" description="Response regulatory" evidence="8">
    <location>
        <begin position="5"/>
        <end position="122"/>
    </location>
</feature>
<dbReference type="GO" id="GO:0008984">
    <property type="term" value="F:protein-glutamate methylesterase activity"/>
    <property type="evidence" value="ECO:0007669"/>
    <property type="project" value="UniProtKB-EC"/>
</dbReference>
<feature type="active site" evidence="5 6">
    <location>
        <position position="171"/>
    </location>
</feature>
<comment type="domain">
    <text evidence="5">Contains a C-terminal catalytic domain, and an N-terminal region which modulates catalytic activity.</text>
</comment>
<dbReference type="PROSITE" id="PS50122">
    <property type="entry name" value="CHEB"/>
    <property type="match status" value="1"/>
</dbReference>
<comment type="catalytic activity">
    <reaction evidence="5">
        <text>L-glutaminyl-[protein] + H2O = L-glutamyl-[protein] + NH4(+)</text>
        <dbReference type="Rhea" id="RHEA:16441"/>
        <dbReference type="Rhea" id="RHEA-COMP:10207"/>
        <dbReference type="Rhea" id="RHEA-COMP:10208"/>
        <dbReference type="ChEBI" id="CHEBI:15377"/>
        <dbReference type="ChEBI" id="CHEBI:28938"/>
        <dbReference type="ChEBI" id="CHEBI:29973"/>
        <dbReference type="ChEBI" id="CHEBI:30011"/>
        <dbReference type="EC" id="3.5.1.44"/>
    </reaction>
</comment>
<dbReference type="InterPro" id="IPR001789">
    <property type="entry name" value="Sig_transdc_resp-reg_receiver"/>
</dbReference>
<dbReference type="NCBIfam" id="NF009206">
    <property type="entry name" value="PRK12555.1"/>
    <property type="match status" value="1"/>
</dbReference>
<evidence type="ECO:0000256" key="1">
    <source>
        <dbReference type="ARBA" id="ARBA00022490"/>
    </source>
</evidence>
<comment type="similarity">
    <text evidence="5">Belongs to the CheB family.</text>
</comment>
<keyword evidence="1 5" id="KW-0963">Cytoplasm</keyword>
<dbReference type="Gene3D" id="3.40.50.2300">
    <property type="match status" value="1"/>
</dbReference>
<dbReference type="EMBL" id="JBHSWE010000001">
    <property type="protein sequence ID" value="MFC6669813.1"/>
    <property type="molecule type" value="Genomic_DNA"/>
</dbReference>
<name>A0ABW1ZX89_9GAMM</name>
<comment type="caution">
    <text evidence="10">The sequence shown here is derived from an EMBL/GenBank/DDBJ whole genome shotgun (WGS) entry which is preliminary data.</text>
</comment>
<dbReference type="SUPFAM" id="SSF52738">
    <property type="entry name" value="Methylesterase CheB, C-terminal domain"/>
    <property type="match status" value="1"/>
</dbReference>
<evidence type="ECO:0000259" key="8">
    <source>
        <dbReference type="PROSITE" id="PS50110"/>
    </source>
</evidence>
<dbReference type="Pfam" id="PF00072">
    <property type="entry name" value="Response_reg"/>
    <property type="match status" value="1"/>
</dbReference>
<dbReference type="RefSeq" id="WP_379908343.1">
    <property type="nucleotide sequence ID" value="NZ_JBHSWE010000001.1"/>
</dbReference>
<dbReference type="Gene3D" id="3.40.50.180">
    <property type="entry name" value="Methylesterase CheB, C-terminal domain"/>
    <property type="match status" value="1"/>
</dbReference>
<evidence type="ECO:0000259" key="9">
    <source>
        <dbReference type="PROSITE" id="PS50122"/>
    </source>
</evidence>
<dbReference type="SMART" id="SM00448">
    <property type="entry name" value="REC"/>
    <property type="match status" value="1"/>
</dbReference>
<feature type="modified residue" description="4-aspartylphosphate" evidence="5 7">
    <location>
        <position position="56"/>
    </location>
</feature>
<keyword evidence="3 5" id="KW-0378">Hydrolase</keyword>
<evidence type="ECO:0000256" key="3">
    <source>
        <dbReference type="ARBA" id="ARBA00022801"/>
    </source>
</evidence>
<dbReference type="PANTHER" id="PTHR42872:SF6">
    <property type="entry name" value="PROTEIN-GLUTAMATE METHYLESTERASE_PROTEIN-GLUTAMINE GLUTAMINASE"/>
    <property type="match status" value="1"/>
</dbReference>
<proteinExistence type="inferred from homology"/>
<dbReference type="Proteomes" id="UP001596422">
    <property type="component" value="Unassembled WGS sequence"/>
</dbReference>
<feature type="active site" evidence="5 6">
    <location>
        <position position="197"/>
    </location>
</feature>
<accession>A0ABW1ZX89</accession>
<dbReference type="PANTHER" id="PTHR42872">
    <property type="entry name" value="PROTEIN-GLUTAMATE METHYLESTERASE/PROTEIN-GLUTAMINE GLUTAMINASE"/>
    <property type="match status" value="1"/>
</dbReference>
<evidence type="ECO:0000313" key="10">
    <source>
        <dbReference type="EMBL" id="MFC6669813.1"/>
    </source>
</evidence>
<comment type="PTM">
    <text evidence="5">Phosphorylated by CheA. Phosphorylation of the N-terminal regulatory domain activates the methylesterase activity.</text>
</comment>
<keyword evidence="5 7" id="KW-0597">Phosphoprotein</keyword>
<dbReference type="InterPro" id="IPR008248">
    <property type="entry name" value="CheB-like"/>
</dbReference>